<name>A0A6J4VZF7_9BACT</name>
<dbReference type="InterPro" id="IPR004105">
    <property type="entry name" value="CheA-like_dim"/>
</dbReference>
<dbReference type="Gene3D" id="3.40.50.2300">
    <property type="match status" value="1"/>
</dbReference>
<keyword evidence="4" id="KW-0808">Transferase</keyword>
<dbReference type="InterPro" id="IPR036097">
    <property type="entry name" value="HisK_dim/P_sf"/>
</dbReference>
<dbReference type="AlphaFoldDB" id="A0A6J4VZF7"/>
<dbReference type="GO" id="GO:0005737">
    <property type="term" value="C:cytoplasm"/>
    <property type="evidence" value="ECO:0007669"/>
    <property type="project" value="InterPro"/>
</dbReference>
<evidence type="ECO:0000256" key="7">
    <source>
        <dbReference type="PROSITE-ProRule" id="PRU00169"/>
    </source>
</evidence>
<dbReference type="SMART" id="SM01231">
    <property type="entry name" value="H-kinase_dim"/>
    <property type="match status" value="1"/>
</dbReference>
<organism evidence="13">
    <name type="scientific">uncultured Thermomicrobiales bacterium</name>
    <dbReference type="NCBI Taxonomy" id="1645740"/>
    <lineage>
        <taxon>Bacteria</taxon>
        <taxon>Pseudomonadati</taxon>
        <taxon>Thermomicrobiota</taxon>
        <taxon>Thermomicrobia</taxon>
        <taxon>Thermomicrobiales</taxon>
        <taxon>environmental samples</taxon>
    </lineage>
</organism>
<dbReference type="Pfam" id="PF01627">
    <property type="entry name" value="Hpt"/>
    <property type="match status" value="2"/>
</dbReference>
<feature type="modified residue" description="Phosphohistidine" evidence="6">
    <location>
        <position position="270"/>
    </location>
</feature>
<dbReference type="InterPro" id="IPR037006">
    <property type="entry name" value="CheA-like_homodim_sf"/>
</dbReference>
<dbReference type="PROSITE" id="PS50110">
    <property type="entry name" value="RESPONSE_REGULATORY"/>
    <property type="match status" value="1"/>
</dbReference>
<dbReference type="InterPro" id="IPR005467">
    <property type="entry name" value="His_kinase_dom"/>
</dbReference>
<dbReference type="InterPro" id="IPR036890">
    <property type="entry name" value="HATPase_C_sf"/>
</dbReference>
<dbReference type="InterPro" id="IPR001789">
    <property type="entry name" value="Sig_transdc_resp-reg_receiver"/>
</dbReference>
<dbReference type="Pfam" id="PF02518">
    <property type="entry name" value="HATPase_c"/>
    <property type="match status" value="1"/>
</dbReference>
<dbReference type="EC" id="2.7.13.3" evidence="2"/>
<feature type="domain" description="HPt" evidence="12">
    <location>
        <begin position="223"/>
        <end position="327"/>
    </location>
</feature>
<dbReference type="PRINTS" id="PR00344">
    <property type="entry name" value="BCTRLSENSOR"/>
</dbReference>
<dbReference type="InterPro" id="IPR036641">
    <property type="entry name" value="HPT_dom_sf"/>
</dbReference>
<dbReference type="PANTHER" id="PTHR43395:SF8">
    <property type="entry name" value="HISTIDINE KINASE"/>
    <property type="match status" value="1"/>
</dbReference>
<dbReference type="Gene3D" id="1.20.120.160">
    <property type="entry name" value="HPT domain"/>
    <property type="match status" value="2"/>
</dbReference>
<evidence type="ECO:0000256" key="1">
    <source>
        <dbReference type="ARBA" id="ARBA00000085"/>
    </source>
</evidence>
<dbReference type="GO" id="GO:0005524">
    <property type="term" value="F:ATP binding"/>
    <property type="evidence" value="ECO:0007669"/>
    <property type="project" value="UniProtKB-KW"/>
</dbReference>
<accession>A0A6J4VZF7</accession>
<feature type="domain" description="Response regulatory" evidence="10">
    <location>
        <begin position="890"/>
        <end position="1006"/>
    </location>
</feature>
<gene>
    <name evidence="13" type="ORF">AVDCRST_MAG18-4831</name>
</gene>
<dbReference type="SMART" id="SM00387">
    <property type="entry name" value="HATPase_c"/>
    <property type="match status" value="1"/>
</dbReference>
<evidence type="ECO:0000259" key="10">
    <source>
        <dbReference type="PROSITE" id="PS50110"/>
    </source>
</evidence>
<evidence type="ECO:0000256" key="5">
    <source>
        <dbReference type="ARBA" id="ARBA00022777"/>
    </source>
</evidence>
<evidence type="ECO:0000256" key="4">
    <source>
        <dbReference type="ARBA" id="ARBA00022679"/>
    </source>
</evidence>
<dbReference type="InterPro" id="IPR008207">
    <property type="entry name" value="Sig_transdc_His_kin_Hpt_dom"/>
</dbReference>
<dbReference type="CDD" id="cd00731">
    <property type="entry name" value="CheA_reg"/>
    <property type="match status" value="1"/>
</dbReference>
<dbReference type="CDD" id="cd00088">
    <property type="entry name" value="HPT"/>
    <property type="match status" value="2"/>
</dbReference>
<dbReference type="Pfam" id="PF02895">
    <property type="entry name" value="H-kinase_dim"/>
    <property type="match status" value="1"/>
</dbReference>
<dbReference type="Gene3D" id="2.30.30.40">
    <property type="entry name" value="SH3 Domains"/>
    <property type="match status" value="1"/>
</dbReference>
<dbReference type="PROSITE" id="PS50109">
    <property type="entry name" value="HIS_KIN"/>
    <property type="match status" value="1"/>
</dbReference>
<feature type="modified residue" description="Phosphohistidine" evidence="6">
    <location>
        <position position="109"/>
    </location>
</feature>
<dbReference type="PANTHER" id="PTHR43395">
    <property type="entry name" value="SENSOR HISTIDINE KINASE CHEA"/>
    <property type="match status" value="1"/>
</dbReference>
<feature type="domain" description="Histidine kinase" evidence="9">
    <location>
        <begin position="490"/>
        <end position="727"/>
    </location>
</feature>
<dbReference type="SMART" id="SM00073">
    <property type="entry name" value="HPT"/>
    <property type="match status" value="2"/>
</dbReference>
<dbReference type="InterPro" id="IPR036061">
    <property type="entry name" value="CheW-like_dom_sf"/>
</dbReference>
<comment type="catalytic activity">
    <reaction evidence="1">
        <text>ATP + protein L-histidine = ADP + protein N-phospho-L-histidine.</text>
        <dbReference type="EC" id="2.7.13.3"/>
    </reaction>
</comment>
<feature type="compositionally biased region" description="Polar residues" evidence="8">
    <location>
        <begin position="449"/>
        <end position="459"/>
    </location>
</feature>
<dbReference type="Pfam" id="PF01584">
    <property type="entry name" value="CheW"/>
    <property type="match status" value="1"/>
</dbReference>
<sequence>MFLTLDGDAALAFLQSRTGEATDEVRAIEPTSLPSAQEIAAPAPAREGEDEFISAEPTDAANFGLDQEILEVFLQEAQELLAEWGTTARQLRRAPADTAAMADLRRAAHTLKGAANMMGFTALGAAGWRVEHLLDLLDERGLTAAPPVLEFIDSTYALVGRMSADASADPRFFAEEGTALETIHDALAAEIESGAIVAAPRDDDPVLALAAALPGEQGAGMFEELVDGELLEVFVQEAEEHLGGFNRALVALDRRPSDSAQLAEAKRVVHTLKGASAALGYPVTAALCHSIEDLFGALDDSGREPSREMLTLFFESAEALEALVAGIAAGRGEDAARADALRGRYVTLLGATAVAGRGEQATQPPPVEEPLRAENAPRSVRVDIAHLDNLLNLVGELVINRTSQEQHLERLGRTVSELLLSVERLRRVGFNLESRYEVAELLRSEGSRAAQQSDRSPTSARPHLTLVGPAAGAPGQGDDEFDALEMDRYTELHRISRELVEIAADINTAGGELDGLYDSFDQTLSRQSRIATDLQDKMMEVRLVPFSTLAARLYRAVRGVATRRGRATELILEGETVEIDKVLLEEITDPLLHLVRNAADHGIESPELRRQRGKPESGTIRLVATREGNEAVIRVQDDGAGIDLDRVLDKALARGIIRRRDGLTREQILDLIFLPGFSTSPTVSDISGRGVGLDVVRTNVTRLKGSLDVDSTLGVGTTFTIRLPIMLAVTRALLVRSGAQTFAIPLPVVEQVAFFRKELVSTVGGNELFDLGGEAYPILYLNRALGLGGNTDVAGGSRALIIGNADRRVALIVDELVGQQEVVVKRLGRHLQSVAGVVGATILGSGQVVLILNVLDLIGARRSVRGSAQIAAPQPIGPSARPLSGDGGRVAMVVDDSLSVRRVLTRTLERDGWQVLGAKDGVEALEILAWARPQVLILDIEMPRMDGYELTSLLRNHPDHHSLPIAMLTSRAGEKHRRKALDLGVSAYLVKPFEEAELLRTARELSAAARQQTVG</sequence>
<evidence type="ECO:0000256" key="3">
    <source>
        <dbReference type="ARBA" id="ARBA00022553"/>
    </source>
</evidence>
<dbReference type="SMART" id="SM00448">
    <property type="entry name" value="REC"/>
    <property type="match status" value="1"/>
</dbReference>
<evidence type="ECO:0000259" key="11">
    <source>
        <dbReference type="PROSITE" id="PS50851"/>
    </source>
</evidence>
<dbReference type="SUPFAM" id="SSF47226">
    <property type="entry name" value="Histidine-containing phosphotransfer domain, HPT domain"/>
    <property type="match status" value="2"/>
</dbReference>
<dbReference type="CDD" id="cd17546">
    <property type="entry name" value="REC_hyHK_CKI1_RcsC-like"/>
    <property type="match status" value="1"/>
</dbReference>
<dbReference type="SUPFAM" id="SSF52172">
    <property type="entry name" value="CheY-like"/>
    <property type="match status" value="1"/>
</dbReference>
<dbReference type="SUPFAM" id="SSF55874">
    <property type="entry name" value="ATPase domain of HSP90 chaperone/DNA topoisomerase II/histidine kinase"/>
    <property type="match status" value="1"/>
</dbReference>
<evidence type="ECO:0000256" key="2">
    <source>
        <dbReference type="ARBA" id="ARBA00012438"/>
    </source>
</evidence>
<feature type="modified residue" description="4-aspartylphosphate" evidence="7">
    <location>
        <position position="939"/>
    </location>
</feature>
<keyword evidence="3 7" id="KW-0597">Phosphoprotein</keyword>
<dbReference type="Pfam" id="PF00072">
    <property type="entry name" value="Response_reg"/>
    <property type="match status" value="1"/>
</dbReference>
<protein>
    <recommendedName>
        <fullName evidence="2">histidine kinase</fullName>
        <ecNumber evidence="2">2.7.13.3</ecNumber>
    </recommendedName>
</protein>
<keyword evidence="5 13" id="KW-0418">Kinase</keyword>
<dbReference type="InterPro" id="IPR003594">
    <property type="entry name" value="HATPase_dom"/>
</dbReference>
<feature type="domain" description="CheW-like" evidence="11">
    <location>
        <begin position="729"/>
        <end position="863"/>
    </location>
</feature>
<dbReference type="InterPro" id="IPR011006">
    <property type="entry name" value="CheY-like_superfamily"/>
</dbReference>
<dbReference type="PROSITE" id="PS50894">
    <property type="entry name" value="HPT"/>
    <property type="match status" value="2"/>
</dbReference>
<dbReference type="SUPFAM" id="SSF47384">
    <property type="entry name" value="Homodimeric domain of signal transducing histidine kinase"/>
    <property type="match status" value="1"/>
</dbReference>
<evidence type="ECO:0000259" key="12">
    <source>
        <dbReference type="PROSITE" id="PS50894"/>
    </source>
</evidence>
<evidence type="ECO:0000313" key="13">
    <source>
        <dbReference type="EMBL" id="CAA9589962.1"/>
    </source>
</evidence>
<dbReference type="InterPro" id="IPR002545">
    <property type="entry name" value="CheW-lke_dom"/>
</dbReference>
<dbReference type="GO" id="GO:0006935">
    <property type="term" value="P:chemotaxis"/>
    <property type="evidence" value="ECO:0007669"/>
    <property type="project" value="UniProtKB-KW"/>
</dbReference>
<feature type="region of interest" description="Disordered" evidence="8">
    <location>
        <begin position="443"/>
        <end position="478"/>
    </location>
</feature>
<reference evidence="13" key="1">
    <citation type="submission" date="2020-02" db="EMBL/GenBank/DDBJ databases">
        <authorList>
            <person name="Meier V. D."/>
        </authorList>
    </citation>
    <scope>NUCLEOTIDE SEQUENCE</scope>
    <source>
        <strain evidence="13">AVDCRST_MAG18</strain>
    </source>
</reference>
<dbReference type="InterPro" id="IPR004358">
    <property type="entry name" value="Sig_transdc_His_kin-like_C"/>
</dbReference>
<dbReference type="FunFam" id="3.30.565.10:FF:000016">
    <property type="entry name" value="Chemotaxis protein CheA, putative"/>
    <property type="match status" value="1"/>
</dbReference>
<dbReference type="SMART" id="SM00260">
    <property type="entry name" value="CheW"/>
    <property type="match status" value="1"/>
</dbReference>
<feature type="domain" description="HPt" evidence="12">
    <location>
        <begin position="62"/>
        <end position="169"/>
    </location>
</feature>
<evidence type="ECO:0000256" key="8">
    <source>
        <dbReference type="SAM" id="MobiDB-lite"/>
    </source>
</evidence>
<dbReference type="GO" id="GO:0000155">
    <property type="term" value="F:phosphorelay sensor kinase activity"/>
    <property type="evidence" value="ECO:0007669"/>
    <property type="project" value="InterPro"/>
</dbReference>
<evidence type="ECO:0000259" key="9">
    <source>
        <dbReference type="PROSITE" id="PS50109"/>
    </source>
</evidence>
<dbReference type="InterPro" id="IPR051315">
    <property type="entry name" value="Bact_Chemotaxis_CheA"/>
</dbReference>
<dbReference type="Gene3D" id="3.30.565.10">
    <property type="entry name" value="Histidine kinase-like ATPase, C-terminal domain"/>
    <property type="match status" value="1"/>
</dbReference>
<proteinExistence type="predicted"/>
<dbReference type="PROSITE" id="PS50851">
    <property type="entry name" value="CHEW"/>
    <property type="match status" value="1"/>
</dbReference>
<dbReference type="EMBL" id="CADCWN010000386">
    <property type="protein sequence ID" value="CAA9589962.1"/>
    <property type="molecule type" value="Genomic_DNA"/>
</dbReference>
<dbReference type="Gene3D" id="1.10.287.560">
    <property type="entry name" value="Histidine kinase CheA-like, homodimeric domain"/>
    <property type="match status" value="1"/>
</dbReference>
<dbReference type="SUPFAM" id="SSF50341">
    <property type="entry name" value="CheW-like"/>
    <property type="match status" value="1"/>
</dbReference>
<evidence type="ECO:0000256" key="6">
    <source>
        <dbReference type="PROSITE-ProRule" id="PRU00110"/>
    </source>
</evidence>